<sequence length="129" mass="14421">MKSDVNFERNMITHKLVKPSVRRRCKLEFINFITARVTCKLISEIIISTVGSTNRSCATSNESHVKRMETIGELDCTPDPRQIKIERSSMPTMPSPTILSIKPSFSRPSGSTTSIMKPCHAAAEQCGRH</sequence>
<dbReference type="VEuPathDB" id="VectorBase:GAUT045572"/>
<name>A0A1A9VRY6_GLOAU</name>
<dbReference type="Proteomes" id="UP000078200">
    <property type="component" value="Unassembled WGS sequence"/>
</dbReference>
<protein>
    <submittedName>
        <fullName evidence="1">Uncharacterized protein</fullName>
    </submittedName>
</protein>
<dbReference type="AlphaFoldDB" id="A0A1A9VRY6"/>
<keyword evidence="2" id="KW-1185">Reference proteome</keyword>
<accession>A0A1A9VRY6</accession>
<dbReference type="EnsemblMetazoa" id="GAUT045572-RA">
    <property type="protein sequence ID" value="GAUT045572-PA"/>
    <property type="gene ID" value="GAUT045572"/>
</dbReference>
<organism evidence="1 2">
    <name type="scientific">Glossina austeni</name>
    <name type="common">Savannah tsetse fly</name>
    <dbReference type="NCBI Taxonomy" id="7395"/>
    <lineage>
        <taxon>Eukaryota</taxon>
        <taxon>Metazoa</taxon>
        <taxon>Ecdysozoa</taxon>
        <taxon>Arthropoda</taxon>
        <taxon>Hexapoda</taxon>
        <taxon>Insecta</taxon>
        <taxon>Pterygota</taxon>
        <taxon>Neoptera</taxon>
        <taxon>Endopterygota</taxon>
        <taxon>Diptera</taxon>
        <taxon>Brachycera</taxon>
        <taxon>Muscomorpha</taxon>
        <taxon>Hippoboscoidea</taxon>
        <taxon>Glossinidae</taxon>
        <taxon>Glossina</taxon>
    </lineage>
</organism>
<proteinExistence type="predicted"/>
<evidence type="ECO:0000313" key="1">
    <source>
        <dbReference type="EnsemblMetazoa" id="GAUT045572-PA"/>
    </source>
</evidence>
<evidence type="ECO:0000313" key="2">
    <source>
        <dbReference type="Proteomes" id="UP000078200"/>
    </source>
</evidence>
<reference evidence="1" key="1">
    <citation type="submission" date="2020-05" db="UniProtKB">
        <authorList>
            <consortium name="EnsemblMetazoa"/>
        </authorList>
    </citation>
    <scope>IDENTIFICATION</scope>
    <source>
        <strain evidence="1">TTRI</strain>
    </source>
</reference>